<dbReference type="PANTHER" id="PTHR43792:SF13">
    <property type="entry name" value="ACETYLTRANSFERASE"/>
    <property type="match status" value="1"/>
</dbReference>
<sequence>MPLEIQTDRLKLLPFTIQICEEALSSSTSRLTDLGIMPTRDWPDLETLDTLPRIINNLNKVQSPTGFESWMVIHKNTNILMGDIGFKGAPNEYGEVDLGYGIVQTETKKGYAKEAALGLIEWAFKQVGVKAITANCSEENFASQKVLTFLNFNVVKEYQGMIYWKLLSTN</sequence>
<dbReference type="InterPro" id="IPR000182">
    <property type="entry name" value="GNAT_dom"/>
</dbReference>
<dbReference type="Proteomes" id="UP000250831">
    <property type="component" value="Unassembled WGS sequence"/>
</dbReference>
<dbReference type="RefSeq" id="WP_108634507.1">
    <property type="nucleotide sequence ID" value="NZ_QCXX01000003.1"/>
</dbReference>
<dbReference type="GO" id="GO:0016747">
    <property type="term" value="F:acyltransferase activity, transferring groups other than amino-acyl groups"/>
    <property type="evidence" value="ECO:0007669"/>
    <property type="project" value="InterPro"/>
</dbReference>
<dbReference type="OrthoDB" id="9811523at2"/>
<evidence type="ECO:0000313" key="2">
    <source>
        <dbReference type="EMBL" id="PUV24580.1"/>
    </source>
</evidence>
<reference evidence="2 3" key="1">
    <citation type="submission" date="2018-04" db="EMBL/GenBank/DDBJ databases">
        <title>Sphingobacterium sp. M46 Genome.</title>
        <authorList>
            <person name="Cheng J."/>
            <person name="Li Y."/>
        </authorList>
    </citation>
    <scope>NUCLEOTIDE SEQUENCE [LARGE SCALE GENOMIC DNA]</scope>
    <source>
        <strain evidence="2 3">M46</strain>
    </source>
</reference>
<name>A0A363NV09_9SPHI</name>
<dbReference type="InterPro" id="IPR016181">
    <property type="entry name" value="Acyl_CoA_acyltransferase"/>
</dbReference>
<dbReference type="SUPFAM" id="SSF55729">
    <property type="entry name" value="Acyl-CoA N-acyltransferases (Nat)"/>
    <property type="match status" value="1"/>
</dbReference>
<accession>A0A363NV09</accession>
<comment type="caution">
    <text evidence="2">The sequence shown here is derived from an EMBL/GenBank/DDBJ whole genome shotgun (WGS) entry which is preliminary data.</text>
</comment>
<evidence type="ECO:0000259" key="1">
    <source>
        <dbReference type="Pfam" id="PF13302"/>
    </source>
</evidence>
<dbReference type="Gene3D" id="3.40.630.30">
    <property type="match status" value="1"/>
</dbReference>
<dbReference type="AlphaFoldDB" id="A0A363NV09"/>
<keyword evidence="2" id="KW-0808">Transferase</keyword>
<feature type="domain" description="N-acetyltransferase" evidence="1">
    <location>
        <begin position="49"/>
        <end position="151"/>
    </location>
</feature>
<dbReference type="InterPro" id="IPR051531">
    <property type="entry name" value="N-acetyltransferase"/>
</dbReference>
<dbReference type="PANTHER" id="PTHR43792">
    <property type="entry name" value="GNAT FAMILY, PUTATIVE (AFU_ORTHOLOGUE AFUA_3G00765)-RELATED-RELATED"/>
    <property type="match status" value="1"/>
</dbReference>
<keyword evidence="3" id="KW-1185">Reference proteome</keyword>
<proteinExistence type="predicted"/>
<dbReference type="Pfam" id="PF13302">
    <property type="entry name" value="Acetyltransf_3"/>
    <property type="match status" value="1"/>
</dbReference>
<organism evidence="2 3">
    <name type="scientific">Sphingobacterium athyrii</name>
    <dbReference type="NCBI Taxonomy" id="2152717"/>
    <lineage>
        <taxon>Bacteria</taxon>
        <taxon>Pseudomonadati</taxon>
        <taxon>Bacteroidota</taxon>
        <taxon>Sphingobacteriia</taxon>
        <taxon>Sphingobacteriales</taxon>
        <taxon>Sphingobacteriaceae</taxon>
        <taxon>Sphingobacterium</taxon>
    </lineage>
</organism>
<dbReference type="EMBL" id="QCXX01000003">
    <property type="protein sequence ID" value="PUV24580.1"/>
    <property type="molecule type" value="Genomic_DNA"/>
</dbReference>
<evidence type="ECO:0000313" key="3">
    <source>
        <dbReference type="Proteomes" id="UP000250831"/>
    </source>
</evidence>
<protein>
    <submittedName>
        <fullName evidence="2">N-acetyltransferase</fullName>
    </submittedName>
</protein>
<gene>
    <name evidence="2" type="ORF">DCO56_14660</name>
</gene>